<feature type="region of interest" description="Disordered" evidence="1">
    <location>
        <begin position="289"/>
        <end position="433"/>
    </location>
</feature>
<reference evidence="2" key="1">
    <citation type="submission" date="2020-06" db="EMBL/GenBank/DDBJ databases">
        <authorList>
            <consortium name="Plant Systems Biology data submission"/>
        </authorList>
    </citation>
    <scope>NUCLEOTIDE SEQUENCE</scope>
    <source>
        <strain evidence="2">D6</strain>
    </source>
</reference>
<protein>
    <submittedName>
        <fullName evidence="2">Uncharacterized protein</fullName>
    </submittedName>
</protein>
<comment type="caution">
    <text evidence="2">The sequence shown here is derived from an EMBL/GenBank/DDBJ whole genome shotgun (WGS) entry which is preliminary data.</text>
</comment>
<name>A0A9N8E7Z8_9STRA</name>
<evidence type="ECO:0000313" key="3">
    <source>
        <dbReference type="Proteomes" id="UP001153069"/>
    </source>
</evidence>
<feature type="region of interest" description="Disordered" evidence="1">
    <location>
        <begin position="77"/>
        <end position="102"/>
    </location>
</feature>
<accession>A0A9N8E7Z8</accession>
<feature type="compositionally biased region" description="Polar residues" evidence="1">
    <location>
        <begin position="411"/>
        <end position="433"/>
    </location>
</feature>
<feature type="compositionally biased region" description="Polar residues" evidence="1">
    <location>
        <begin position="289"/>
        <end position="311"/>
    </location>
</feature>
<dbReference type="EMBL" id="CAICTM010000768">
    <property type="protein sequence ID" value="CAB9516227.1"/>
    <property type="molecule type" value="Genomic_DNA"/>
</dbReference>
<sequence>MEKVVDRVHKMSLNHWKVGPVQGDFQVNNDLQARGYSSGPSSEYNLMDEQVKMATAAALAARAMEHEREQRSSFAYQIHQHRQSSRSRNHRDDPSPTARQQQVREVFQGIREKTPEYWKSVVQSVQEHKEKTPVYLNKVVQTVREHGDKTPEYVNKVVQTVREHKVVQTVRERVFRNQDDGRLQNRYDCDAAGRQIPGDASPYVGSLNEEEQREQPPTSFHFPDGSQIRERCVQVCNKVRALQGLKPLPTSPVTGARPHQKDDAEYYVNFHDGDAVSAINGAMTITQSSYQRPAIEPQTTGDGYANMSSSEQDGDEVAQRKPSVAEQRVLDRRPESQKSLQPFHWGSDPQIQETTVAENGKGADPLAQLDGDKRQLGEETDSQSTTATEATDPADEEDDAGEEALNDLPTMHSTAKFQWSAEATTANATTHGS</sequence>
<feature type="compositionally biased region" description="Acidic residues" evidence="1">
    <location>
        <begin position="392"/>
        <end position="405"/>
    </location>
</feature>
<gene>
    <name evidence="2" type="ORF">SEMRO_769_G199730.1</name>
</gene>
<proteinExistence type="predicted"/>
<dbReference type="AlphaFoldDB" id="A0A9N8E7Z8"/>
<evidence type="ECO:0000313" key="2">
    <source>
        <dbReference type="EMBL" id="CAB9516227.1"/>
    </source>
</evidence>
<feature type="compositionally biased region" description="Basic residues" evidence="1">
    <location>
        <begin position="79"/>
        <end position="89"/>
    </location>
</feature>
<feature type="region of interest" description="Disordered" evidence="1">
    <location>
        <begin position="192"/>
        <end position="224"/>
    </location>
</feature>
<keyword evidence="3" id="KW-1185">Reference proteome</keyword>
<dbReference type="Proteomes" id="UP001153069">
    <property type="component" value="Unassembled WGS sequence"/>
</dbReference>
<evidence type="ECO:0000256" key="1">
    <source>
        <dbReference type="SAM" id="MobiDB-lite"/>
    </source>
</evidence>
<organism evidence="2 3">
    <name type="scientific">Seminavis robusta</name>
    <dbReference type="NCBI Taxonomy" id="568900"/>
    <lineage>
        <taxon>Eukaryota</taxon>
        <taxon>Sar</taxon>
        <taxon>Stramenopiles</taxon>
        <taxon>Ochrophyta</taxon>
        <taxon>Bacillariophyta</taxon>
        <taxon>Bacillariophyceae</taxon>
        <taxon>Bacillariophycidae</taxon>
        <taxon>Naviculales</taxon>
        <taxon>Naviculaceae</taxon>
        <taxon>Seminavis</taxon>
    </lineage>
</organism>